<dbReference type="PROSITE" id="PS51186">
    <property type="entry name" value="GNAT"/>
    <property type="match status" value="1"/>
</dbReference>
<evidence type="ECO:0000259" key="3">
    <source>
        <dbReference type="PROSITE" id="PS51186"/>
    </source>
</evidence>
<proteinExistence type="predicted"/>
<dbReference type="CDD" id="cd04301">
    <property type="entry name" value="NAT_SF"/>
    <property type="match status" value="1"/>
</dbReference>
<dbReference type="Gene3D" id="3.40.630.30">
    <property type="match status" value="1"/>
</dbReference>
<sequence length="148" mass="16494">MAEAASVHLRLLPWREAELRVMPLRIAVFVGEQGVPPEMELDEHDPQSLHAVCETDDGRVIGTGRLLPDGHIGRLAVARDWRGRGVGGRILEALVAEAGRRDLPEAVLHAQAHAQDFYRRHGFEPDGPLFDEAGIAHRLMRRPLLRLV</sequence>
<dbReference type="InterPro" id="IPR000182">
    <property type="entry name" value="GNAT_dom"/>
</dbReference>
<evidence type="ECO:0000313" key="4">
    <source>
        <dbReference type="EMBL" id="AUN94331.1"/>
    </source>
</evidence>
<name>A0A2I6S503_9RHOO</name>
<dbReference type="AlphaFoldDB" id="A0A2I6S503"/>
<dbReference type="InterPro" id="IPR016181">
    <property type="entry name" value="Acyl_CoA_acyltransferase"/>
</dbReference>
<dbReference type="SUPFAM" id="SSF55729">
    <property type="entry name" value="Acyl-CoA N-acyltransferases (Nat)"/>
    <property type="match status" value="1"/>
</dbReference>
<evidence type="ECO:0000313" key="5">
    <source>
        <dbReference type="Proteomes" id="UP000242205"/>
    </source>
</evidence>
<keyword evidence="2" id="KW-0012">Acyltransferase</keyword>
<dbReference type="InterPro" id="IPR050832">
    <property type="entry name" value="Bact_Acetyltransf"/>
</dbReference>
<gene>
    <name evidence="4" type="ORF">C0099_04880</name>
</gene>
<dbReference type="KEGG" id="atw:C0099_04880"/>
<dbReference type="PANTHER" id="PTHR43877">
    <property type="entry name" value="AMINOALKYLPHOSPHONATE N-ACETYLTRANSFERASE-RELATED-RELATED"/>
    <property type="match status" value="1"/>
</dbReference>
<dbReference type="Proteomes" id="UP000242205">
    <property type="component" value="Chromosome"/>
</dbReference>
<evidence type="ECO:0000256" key="1">
    <source>
        <dbReference type="ARBA" id="ARBA00022679"/>
    </source>
</evidence>
<reference evidence="4 5" key="1">
    <citation type="submission" date="2018-01" db="EMBL/GenBank/DDBJ databases">
        <authorList>
            <person name="Fu G.-Y."/>
        </authorList>
    </citation>
    <scope>NUCLEOTIDE SEQUENCE [LARGE SCALE GENOMIC DNA]</scope>
    <source>
        <strain evidence="4 5">SY39</strain>
    </source>
</reference>
<dbReference type="RefSeq" id="WP_102246401.1">
    <property type="nucleotide sequence ID" value="NZ_CP025682.1"/>
</dbReference>
<protein>
    <submittedName>
        <fullName evidence="4">GNAT family N-acetyltransferase</fullName>
    </submittedName>
</protein>
<keyword evidence="1 4" id="KW-0808">Transferase</keyword>
<keyword evidence="5" id="KW-1185">Reference proteome</keyword>
<organism evidence="4 5">
    <name type="scientific">Pseudazoarcus pumilus</name>
    <dbReference type="NCBI Taxonomy" id="2067960"/>
    <lineage>
        <taxon>Bacteria</taxon>
        <taxon>Pseudomonadati</taxon>
        <taxon>Pseudomonadota</taxon>
        <taxon>Betaproteobacteria</taxon>
        <taxon>Rhodocyclales</taxon>
        <taxon>Zoogloeaceae</taxon>
        <taxon>Pseudazoarcus</taxon>
    </lineage>
</organism>
<dbReference type="Pfam" id="PF13673">
    <property type="entry name" value="Acetyltransf_10"/>
    <property type="match status" value="1"/>
</dbReference>
<dbReference type="OrthoDB" id="9796171at2"/>
<dbReference type="GO" id="GO:0016747">
    <property type="term" value="F:acyltransferase activity, transferring groups other than amino-acyl groups"/>
    <property type="evidence" value="ECO:0007669"/>
    <property type="project" value="InterPro"/>
</dbReference>
<dbReference type="EMBL" id="CP025682">
    <property type="protein sequence ID" value="AUN94331.1"/>
    <property type="molecule type" value="Genomic_DNA"/>
</dbReference>
<evidence type="ECO:0000256" key="2">
    <source>
        <dbReference type="ARBA" id="ARBA00023315"/>
    </source>
</evidence>
<accession>A0A2I6S503</accession>
<feature type="domain" description="N-acetyltransferase" evidence="3">
    <location>
        <begin position="7"/>
        <end position="145"/>
    </location>
</feature>